<evidence type="ECO:0000313" key="5">
    <source>
        <dbReference type="Proteomes" id="UP000176005"/>
    </source>
</evidence>
<dbReference type="SUPFAM" id="SSF46894">
    <property type="entry name" value="C-terminal effector domain of the bipartite response regulators"/>
    <property type="match status" value="1"/>
</dbReference>
<protein>
    <recommendedName>
        <fullName evidence="3">HTH luxR-type domain-containing protein</fullName>
    </recommendedName>
</protein>
<evidence type="ECO:0000259" key="3">
    <source>
        <dbReference type="PROSITE" id="PS50043"/>
    </source>
</evidence>
<evidence type="ECO:0000256" key="1">
    <source>
        <dbReference type="ARBA" id="ARBA00022741"/>
    </source>
</evidence>
<dbReference type="PATRIC" id="fig|518642.10.peg.6173"/>
<dbReference type="InterPro" id="IPR000792">
    <property type="entry name" value="Tscrpt_reg_LuxR_C"/>
</dbReference>
<dbReference type="PROSITE" id="PS50043">
    <property type="entry name" value="HTH_LUXR_2"/>
    <property type="match status" value="1"/>
</dbReference>
<organism evidence="4 5">
    <name type="scientific">Streptomyces nanshensis</name>
    <dbReference type="NCBI Taxonomy" id="518642"/>
    <lineage>
        <taxon>Bacteria</taxon>
        <taxon>Bacillati</taxon>
        <taxon>Actinomycetota</taxon>
        <taxon>Actinomycetes</taxon>
        <taxon>Kitasatosporales</taxon>
        <taxon>Streptomycetaceae</taxon>
        <taxon>Streptomyces</taxon>
    </lineage>
</organism>
<reference evidence="4 5" key="1">
    <citation type="journal article" date="2016" name="Front. Microbiol.">
        <title>Comparative Genomics Analysis of Streptomyces Species Reveals Their Adaptation to the Marine Environment and Their Diversity at the Genomic Level.</title>
        <authorList>
            <person name="Tian X."/>
            <person name="Zhang Z."/>
            <person name="Yang T."/>
            <person name="Chen M."/>
            <person name="Li J."/>
            <person name="Chen F."/>
            <person name="Yang J."/>
            <person name="Li W."/>
            <person name="Zhang B."/>
            <person name="Zhang Z."/>
            <person name="Wu J."/>
            <person name="Zhang C."/>
            <person name="Long L."/>
            <person name="Xiao J."/>
        </authorList>
    </citation>
    <scope>NUCLEOTIDE SEQUENCE [LARGE SCALE GENOMIC DNA]</scope>
    <source>
        <strain evidence="4 5">SCSIO 10429</strain>
    </source>
</reference>
<dbReference type="InterPro" id="IPR041664">
    <property type="entry name" value="AAA_16"/>
</dbReference>
<dbReference type="Gene3D" id="1.10.10.10">
    <property type="entry name" value="Winged helix-like DNA-binding domain superfamily/Winged helix DNA-binding domain"/>
    <property type="match status" value="1"/>
</dbReference>
<name>A0A1E7KX12_9ACTN</name>
<dbReference type="SMART" id="SM00421">
    <property type="entry name" value="HTH_LUXR"/>
    <property type="match status" value="1"/>
</dbReference>
<dbReference type="GO" id="GO:0004016">
    <property type="term" value="F:adenylate cyclase activity"/>
    <property type="evidence" value="ECO:0007669"/>
    <property type="project" value="TreeGrafter"/>
</dbReference>
<dbReference type="PANTHER" id="PTHR16305">
    <property type="entry name" value="TESTICULAR SOLUBLE ADENYLYL CYCLASE"/>
    <property type="match status" value="1"/>
</dbReference>
<dbReference type="EMBL" id="LJGW01000421">
    <property type="protein sequence ID" value="OEV08476.1"/>
    <property type="molecule type" value="Genomic_DNA"/>
</dbReference>
<dbReference type="Proteomes" id="UP000176005">
    <property type="component" value="Unassembled WGS sequence"/>
</dbReference>
<dbReference type="Pfam" id="PF00196">
    <property type="entry name" value="GerE"/>
    <property type="match status" value="1"/>
</dbReference>
<evidence type="ECO:0000313" key="4">
    <source>
        <dbReference type="EMBL" id="OEV08476.1"/>
    </source>
</evidence>
<keyword evidence="5" id="KW-1185">Reference proteome</keyword>
<gene>
    <name evidence="4" type="ORF">AN218_26405</name>
</gene>
<feature type="domain" description="HTH luxR-type" evidence="3">
    <location>
        <begin position="835"/>
        <end position="900"/>
    </location>
</feature>
<dbReference type="Pfam" id="PF13191">
    <property type="entry name" value="AAA_16"/>
    <property type="match status" value="1"/>
</dbReference>
<keyword evidence="2" id="KW-0067">ATP-binding</keyword>
<dbReference type="AlphaFoldDB" id="A0A1E7KX12"/>
<dbReference type="InterPro" id="IPR027417">
    <property type="entry name" value="P-loop_NTPase"/>
</dbReference>
<dbReference type="GO" id="GO:0006355">
    <property type="term" value="P:regulation of DNA-templated transcription"/>
    <property type="evidence" value="ECO:0007669"/>
    <property type="project" value="InterPro"/>
</dbReference>
<keyword evidence="1" id="KW-0547">Nucleotide-binding</keyword>
<comment type="caution">
    <text evidence="4">The sequence shown here is derived from an EMBL/GenBank/DDBJ whole genome shotgun (WGS) entry which is preliminary data.</text>
</comment>
<dbReference type="GO" id="GO:0005524">
    <property type="term" value="F:ATP binding"/>
    <property type="evidence" value="ECO:0007669"/>
    <property type="project" value="UniProtKB-KW"/>
</dbReference>
<evidence type="ECO:0000256" key="2">
    <source>
        <dbReference type="ARBA" id="ARBA00022840"/>
    </source>
</evidence>
<proteinExistence type="predicted"/>
<dbReference type="InterPro" id="IPR036388">
    <property type="entry name" value="WH-like_DNA-bd_sf"/>
</dbReference>
<dbReference type="SUPFAM" id="SSF52540">
    <property type="entry name" value="P-loop containing nucleoside triphosphate hydrolases"/>
    <property type="match status" value="1"/>
</dbReference>
<accession>A0A1E7KX12</accession>
<sequence length="903" mass="97449">MVARITEAAASREAAPLVLVTGPPGIGRSAVLDGVREQLTARGVATLTLRMSRIERDRPLGLLSRLCAELRALQGADAGRRTAGNAASTHRRPGIGNQLTAELRALQAEGRPLTVFVDDVQWADPGSRKALLPAVHTLAGGCVSFVCAYRPALSDPDGGPAALRRLCAAGLAEVTSLRPLPAAEISALVSHRLQAMPSASLNGHLRRSCRGVPGAVHAALDGHRRTGTLRVFDRHAYLVSPDTPPELPAEQPLVEQVRRLGGLARPVAEALAVLQPLGEAAPALIARALEVKESEVREELSLLWSEGVLQRGARQSGWRFRLPLLASALTAGLGEYERRKLAALAVTAVWAGEATAADAYLADQLALAGGFVDTRRAARELIARSVEAMLHDGHPAERWLRAAVKLTAEPGEHTRALLLHASTCYIHHRYAEALESAWAVISSHPDQVSSTALLEAELVYVVSVAATSDTAALTELARDGWRSLPGGEGHRTIARCAALYHLDRWREADDQLRAAYDTWSAGDAVVAALGHFFSESIAAVLGRMTAFERSVADPVHRPLWEEGSRHRFERLCGLARTLLSCGELERATRLLTDYGLQFGHWPVADQIVAGSLQGDWDRSLDLVRMVLAGDSLLADVPSHTLMCRAASIMFISRGRLTQARTVLDKARDEQPVMLHLLAAPESELRHVLGAADQVDRVISEAIDSAARGGVVIGTEELWLRKVRLELAGGDRAAARHYAAEAARVSDLLGTDRALLFRLLTKAVAHADPRAADEALRLARRRGQPYELAKTVTALVRHELTDVAALREAYELYGELDALLPRARLRNLMRSRNMAVPGRDATIAENERLLATLVTEGLTNSELAVVLGCSRKSVESRLSRLFKRTGCLSRVELVSAVVSGAYPA</sequence>
<dbReference type="InterPro" id="IPR016032">
    <property type="entry name" value="Sig_transdc_resp-reg_C-effctor"/>
</dbReference>
<dbReference type="GO" id="GO:0005737">
    <property type="term" value="C:cytoplasm"/>
    <property type="evidence" value="ECO:0007669"/>
    <property type="project" value="TreeGrafter"/>
</dbReference>
<dbReference type="GO" id="GO:0003677">
    <property type="term" value="F:DNA binding"/>
    <property type="evidence" value="ECO:0007669"/>
    <property type="project" value="InterPro"/>
</dbReference>
<dbReference type="PANTHER" id="PTHR16305:SF35">
    <property type="entry name" value="TRANSCRIPTIONAL ACTIVATOR DOMAIN"/>
    <property type="match status" value="1"/>
</dbReference>